<dbReference type="Proteomes" id="UP000663836">
    <property type="component" value="Unassembled WGS sequence"/>
</dbReference>
<feature type="transmembrane region" description="Helical" evidence="9">
    <location>
        <begin position="53"/>
        <end position="72"/>
    </location>
</feature>
<feature type="transmembrane region" description="Helical" evidence="9">
    <location>
        <begin position="84"/>
        <end position="102"/>
    </location>
</feature>
<feature type="transmembrane region" description="Helical" evidence="9">
    <location>
        <begin position="168"/>
        <end position="184"/>
    </location>
</feature>
<feature type="transmembrane region" description="Helical" evidence="9">
    <location>
        <begin position="196"/>
        <end position="216"/>
    </location>
</feature>
<name>A0A818ZB49_9BILA</name>
<comment type="caution">
    <text evidence="10">The sequence shown here is derived from an EMBL/GenBank/DDBJ whole genome shotgun (WGS) entry which is preliminary data.</text>
</comment>
<evidence type="ECO:0000256" key="5">
    <source>
        <dbReference type="ARBA" id="ARBA00023136"/>
    </source>
</evidence>
<proteinExistence type="inferred from homology"/>
<evidence type="ECO:0000256" key="3">
    <source>
        <dbReference type="ARBA" id="ARBA00022692"/>
    </source>
</evidence>
<feature type="transmembrane region" description="Helical" evidence="9">
    <location>
        <begin position="108"/>
        <end position="127"/>
    </location>
</feature>
<dbReference type="AlphaFoldDB" id="A0A818ZB49"/>
<evidence type="ECO:0000256" key="9">
    <source>
        <dbReference type="SAM" id="Phobius"/>
    </source>
</evidence>
<dbReference type="GO" id="GO:0047408">
    <property type="term" value="F:alkenylglycerophosphocholine hydrolase activity"/>
    <property type="evidence" value="ECO:0007669"/>
    <property type="project" value="UniProtKB-EC"/>
</dbReference>
<dbReference type="EMBL" id="CAJOBD010001145">
    <property type="protein sequence ID" value="CAF3766006.1"/>
    <property type="molecule type" value="Genomic_DNA"/>
</dbReference>
<gene>
    <name evidence="10" type="ORF">JBS370_LOCUS13402</name>
</gene>
<comment type="catalytic activity">
    <reaction evidence="8">
        <text>a 1-O-(1Z-alkenyl)-sn-glycero-3-phosphocholine + H2O = a 2,3-saturated aldehyde + sn-glycerol 3-phosphocholine</text>
        <dbReference type="Rhea" id="RHEA:22544"/>
        <dbReference type="ChEBI" id="CHEBI:15377"/>
        <dbReference type="ChEBI" id="CHEBI:16870"/>
        <dbReference type="ChEBI" id="CHEBI:73359"/>
        <dbReference type="ChEBI" id="CHEBI:77287"/>
        <dbReference type="EC" id="3.3.2.2"/>
    </reaction>
</comment>
<keyword evidence="4 9" id="KW-1133">Transmembrane helix</keyword>
<dbReference type="PANTHER" id="PTHR31885:SF6">
    <property type="entry name" value="GH04784P"/>
    <property type="match status" value="1"/>
</dbReference>
<evidence type="ECO:0000256" key="1">
    <source>
        <dbReference type="ARBA" id="ARBA00004141"/>
    </source>
</evidence>
<comment type="subcellular location">
    <subcellularLocation>
        <location evidence="1">Membrane</location>
        <topology evidence="1">Multi-pass membrane protein</topology>
    </subcellularLocation>
</comment>
<sequence length="344" mass="39261">MSMTKNIVLSQTTILTKLPHVLKCNGPKLVPFFKTVAIFFILFPKSKYKTADMFYLTFKCLPICSLILFILLNGINLRGFEYSYSRRILTGLAFSLLGDALLVYDHAFFIHGVLAFGISHILYASAYGMRPLRVFMLPFMVLPVIVIYLMLSGVLYRPLSYVVSSFQIYPYIGLTMFMIWRAMARMKIDNNEWTWTRFYSFLGGILFATSDALLALDRFVTPLVHSQLLVMATYYAAQLLIALSVVDSHEDTEMNFCVIQETDIIKIIQEHGKLLSQVNPDDLFALLSAKRAYIKQTVANTPIKAILMEKKVRIGQNIDLFLSRSPVMLFIKPAAQQHQQKKSN</sequence>
<keyword evidence="3 9" id="KW-0812">Transmembrane</keyword>
<evidence type="ECO:0000256" key="6">
    <source>
        <dbReference type="ARBA" id="ARBA00035673"/>
    </source>
</evidence>
<evidence type="ECO:0000256" key="2">
    <source>
        <dbReference type="ARBA" id="ARBA00007375"/>
    </source>
</evidence>
<dbReference type="EC" id="3.3.2.2" evidence="6"/>
<evidence type="ECO:0000256" key="4">
    <source>
        <dbReference type="ARBA" id="ARBA00022989"/>
    </source>
</evidence>
<evidence type="ECO:0000256" key="8">
    <source>
        <dbReference type="ARBA" id="ARBA00049560"/>
    </source>
</evidence>
<reference evidence="10" key="1">
    <citation type="submission" date="2021-02" db="EMBL/GenBank/DDBJ databases">
        <authorList>
            <person name="Nowell W R."/>
        </authorList>
    </citation>
    <scope>NUCLEOTIDE SEQUENCE</scope>
</reference>
<accession>A0A818ZB49</accession>
<dbReference type="PANTHER" id="PTHR31885">
    <property type="entry name" value="GH04784P"/>
    <property type="match status" value="1"/>
</dbReference>
<evidence type="ECO:0000313" key="11">
    <source>
        <dbReference type="Proteomes" id="UP000663836"/>
    </source>
</evidence>
<comment type="similarity">
    <text evidence="2">Belongs to the TMEM86 family.</text>
</comment>
<protein>
    <recommendedName>
        <fullName evidence="6">lysoplasmalogenase</fullName>
        <ecNumber evidence="6">3.3.2.2</ecNumber>
    </recommendedName>
</protein>
<dbReference type="Pfam" id="PF07947">
    <property type="entry name" value="YhhN"/>
    <property type="match status" value="1"/>
</dbReference>
<keyword evidence="5 9" id="KW-0472">Membrane</keyword>
<evidence type="ECO:0000313" key="10">
    <source>
        <dbReference type="EMBL" id="CAF3766006.1"/>
    </source>
</evidence>
<feature type="transmembrane region" description="Helical" evidence="9">
    <location>
        <begin position="134"/>
        <end position="156"/>
    </location>
</feature>
<dbReference type="GO" id="GO:0016020">
    <property type="term" value="C:membrane"/>
    <property type="evidence" value="ECO:0007669"/>
    <property type="project" value="UniProtKB-SubCell"/>
</dbReference>
<dbReference type="InterPro" id="IPR012506">
    <property type="entry name" value="TMEM86B-like"/>
</dbReference>
<organism evidence="10 11">
    <name type="scientific">Rotaria sordida</name>
    <dbReference type="NCBI Taxonomy" id="392033"/>
    <lineage>
        <taxon>Eukaryota</taxon>
        <taxon>Metazoa</taxon>
        <taxon>Spiralia</taxon>
        <taxon>Gnathifera</taxon>
        <taxon>Rotifera</taxon>
        <taxon>Eurotatoria</taxon>
        <taxon>Bdelloidea</taxon>
        <taxon>Philodinida</taxon>
        <taxon>Philodinidae</taxon>
        <taxon>Rotaria</taxon>
    </lineage>
</organism>
<evidence type="ECO:0000256" key="7">
    <source>
        <dbReference type="ARBA" id="ARBA00049458"/>
    </source>
</evidence>
<feature type="transmembrane region" description="Helical" evidence="9">
    <location>
        <begin position="228"/>
        <end position="246"/>
    </location>
</feature>
<comment type="catalytic activity">
    <reaction evidence="7">
        <text>a 1-O-(1Z-alkenyl)-sn-glycero-3-phosphoethanolamine + H2O = a 2,3-saturated aldehyde + sn-glycero-3-phosphoethanolamine</text>
        <dbReference type="Rhea" id="RHEA:16905"/>
        <dbReference type="ChEBI" id="CHEBI:15377"/>
        <dbReference type="ChEBI" id="CHEBI:73359"/>
        <dbReference type="ChEBI" id="CHEBI:77288"/>
        <dbReference type="ChEBI" id="CHEBI:143890"/>
        <dbReference type="EC" id="3.3.2.2"/>
    </reaction>
</comment>